<keyword evidence="6" id="KW-1185">Reference proteome</keyword>
<protein>
    <recommendedName>
        <fullName evidence="4">Ubiquitin-like protease family profile domain-containing protein</fullName>
    </recommendedName>
</protein>
<dbReference type="GO" id="GO:0008234">
    <property type="term" value="F:cysteine-type peptidase activity"/>
    <property type="evidence" value="ECO:0007669"/>
    <property type="project" value="InterPro"/>
</dbReference>
<dbReference type="InterPro" id="IPR003653">
    <property type="entry name" value="Peptidase_C48_C"/>
</dbReference>
<evidence type="ECO:0000313" key="6">
    <source>
        <dbReference type="Proteomes" id="UP000729402"/>
    </source>
</evidence>
<evidence type="ECO:0000256" key="3">
    <source>
        <dbReference type="SAM" id="MobiDB-lite"/>
    </source>
</evidence>
<name>A0A8J5SZ68_ZIZPA</name>
<dbReference type="PROSITE" id="PS50600">
    <property type="entry name" value="ULP_PROTEASE"/>
    <property type="match status" value="1"/>
</dbReference>
<dbReference type="GO" id="GO:0006508">
    <property type="term" value="P:proteolysis"/>
    <property type="evidence" value="ECO:0007669"/>
    <property type="project" value="UniProtKB-KW"/>
</dbReference>
<sequence>MVFIPINIQNFHWYLAVINANKNEKEQQDPEQKNEDIEDPAKVDPKVDIIEEQKNEDTEDTTKVDPKVDIIETSFKKRRILSSATEELVRALRTYIMSIDNKYLQKEWIRSTNPEWNDDVYKWHRVLPTWVPKTFDCNLTGYLVINYMRAWNGIRLPLISTDKNVLRTKFLVEILNT</sequence>
<dbReference type="OrthoDB" id="686723at2759"/>
<feature type="region of interest" description="Disordered" evidence="3">
    <location>
        <begin position="24"/>
        <end position="45"/>
    </location>
</feature>
<feature type="domain" description="Ubiquitin-like protease family profile" evidence="4">
    <location>
        <begin position="1"/>
        <end position="148"/>
    </location>
</feature>
<organism evidence="5 6">
    <name type="scientific">Zizania palustris</name>
    <name type="common">Northern wild rice</name>
    <dbReference type="NCBI Taxonomy" id="103762"/>
    <lineage>
        <taxon>Eukaryota</taxon>
        <taxon>Viridiplantae</taxon>
        <taxon>Streptophyta</taxon>
        <taxon>Embryophyta</taxon>
        <taxon>Tracheophyta</taxon>
        <taxon>Spermatophyta</taxon>
        <taxon>Magnoliopsida</taxon>
        <taxon>Liliopsida</taxon>
        <taxon>Poales</taxon>
        <taxon>Poaceae</taxon>
        <taxon>BOP clade</taxon>
        <taxon>Oryzoideae</taxon>
        <taxon>Oryzeae</taxon>
        <taxon>Zizaniinae</taxon>
        <taxon>Zizania</taxon>
    </lineage>
</organism>
<evidence type="ECO:0000313" key="5">
    <source>
        <dbReference type="EMBL" id="KAG8070150.1"/>
    </source>
</evidence>
<dbReference type="AlphaFoldDB" id="A0A8J5SZ68"/>
<accession>A0A8J5SZ68</accession>
<comment type="caution">
    <text evidence="5">The sequence shown here is derived from an EMBL/GenBank/DDBJ whole genome shotgun (WGS) entry which is preliminary data.</text>
</comment>
<dbReference type="Proteomes" id="UP000729402">
    <property type="component" value="Unassembled WGS sequence"/>
</dbReference>
<evidence type="ECO:0000259" key="4">
    <source>
        <dbReference type="PROSITE" id="PS50600"/>
    </source>
</evidence>
<evidence type="ECO:0000256" key="1">
    <source>
        <dbReference type="ARBA" id="ARBA00022670"/>
    </source>
</evidence>
<gene>
    <name evidence="5" type="ORF">GUJ93_ZPchr0006g46000</name>
</gene>
<reference evidence="5" key="2">
    <citation type="submission" date="2021-02" db="EMBL/GenBank/DDBJ databases">
        <authorList>
            <person name="Kimball J.A."/>
            <person name="Haas M.W."/>
            <person name="Macchietto M."/>
            <person name="Kono T."/>
            <person name="Duquette J."/>
            <person name="Shao M."/>
        </authorList>
    </citation>
    <scope>NUCLEOTIDE SEQUENCE</scope>
    <source>
        <tissue evidence="5">Fresh leaf tissue</tissue>
    </source>
</reference>
<keyword evidence="1" id="KW-0645">Protease</keyword>
<proteinExistence type="predicted"/>
<evidence type="ECO:0000256" key="2">
    <source>
        <dbReference type="ARBA" id="ARBA00022801"/>
    </source>
</evidence>
<keyword evidence="2" id="KW-0378">Hydrolase</keyword>
<dbReference type="EMBL" id="JAAALK010000283">
    <property type="protein sequence ID" value="KAG8070150.1"/>
    <property type="molecule type" value="Genomic_DNA"/>
</dbReference>
<reference evidence="5" key="1">
    <citation type="journal article" date="2021" name="bioRxiv">
        <title>Whole Genome Assembly and Annotation of Northern Wild Rice, Zizania palustris L., Supports a Whole Genome Duplication in the Zizania Genus.</title>
        <authorList>
            <person name="Haas M."/>
            <person name="Kono T."/>
            <person name="Macchietto M."/>
            <person name="Millas R."/>
            <person name="McGilp L."/>
            <person name="Shao M."/>
            <person name="Duquette J."/>
            <person name="Hirsch C.N."/>
            <person name="Kimball J."/>
        </authorList>
    </citation>
    <scope>NUCLEOTIDE SEQUENCE</scope>
    <source>
        <tissue evidence="5">Fresh leaf tissue</tissue>
    </source>
</reference>